<comment type="caution">
    <text evidence="3">The sequence shown here is derived from an EMBL/GenBank/DDBJ whole genome shotgun (WGS) entry which is preliminary data.</text>
</comment>
<dbReference type="PANTHER" id="PTHR11161">
    <property type="entry name" value="O-ACYLTRANSFERASE"/>
    <property type="match status" value="1"/>
</dbReference>
<feature type="transmembrane region" description="Helical" evidence="1">
    <location>
        <begin position="267"/>
        <end position="289"/>
    </location>
</feature>
<accession>A0A8K0CP84</accession>
<gene>
    <name evidence="3" type="ORF">ILUMI_18406</name>
</gene>
<evidence type="ECO:0000259" key="2">
    <source>
        <dbReference type="Pfam" id="PF01757"/>
    </source>
</evidence>
<evidence type="ECO:0000313" key="4">
    <source>
        <dbReference type="Proteomes" id="UP000801492"/>
    </source>
</evidence>
<dbReference type="GO" id="GO:0016747">
    <property type="term" value="F:acyltransferase activity, transferring groups other than amino-acyl groups"/>
    <property type="evidence" value="ECO:0007669"/>
    <property type="project" value="InterPro"/>
</dbReference>
<protein>
    <recommendedName>
        <fullName evidence="2">Acyltransferase 3 domain-containing protein</fullName>
    </recommendedName>
</protein>
<organism evidence="3 4">
    <name type="scientific">Ignelater luminosus</name>
    <name type="common">Cucubano</name>
    <name type="synonym">Pyrophorus luminosus</name>
    <dbReference type="NCBI Taxonomy" id="2038154"/>
    <lineage>
        <taxon>Eukaryota</taxon>
        <taxon>Metazoa</taxon>
        <taxon>Ecdysozoa</taxon>
        <taxon>Arthropoda</taxon>
        <taxon>Hexapoda</taxon>
        <taxon>Insecta</taxon>
        <taxon>Pterygota</taxon>
        <taxon>Neoptera</taxon>
        <taxon>Endopterygota</taxon>
        <taxon>Coleoptera</taxon>
        <taxon>Polyphaga</taxon>
        <taxon>Elateriformia</taxon>
        <taxon>Elateroidea</taxon>
        <taxon>Elateridae</taxon>
        <taxon>Agrypninae</taxon>
        <taxon>Pyrophorini</taxon>
        <taxon>Ignelater</taxon>
    </lineage>
</organism>
<dbReference type="InterPro" id="IPR052728">
    <property type="entry name" value="O2_lipid_transport_reg"/>
</dbReference>
<feature type="domain" description="Acyltransferase 3" evidence="2">
    <location>
        <begin position="11"/>
        <end position="351"/>
    </location>
</feature>
<keyword evidence="1" id="KW-1133">Transmembrane helix</keyword>
<dbReference type="PANTHER" id="PTHR11161:SF0">
    <property type="entry name" value="O-ACYLTRANSFERASE LIKE PROTEIN"/>
    <property type="match status" value="1"/>
</dbReference>
<reference evidence="3" key="1">
    <citation type="submission" date="2019-08" db="EMBL/GenBank/DDBJ databases">
        <title>The genome of the North American firefly Photinus pyralis.</title>
        <authorList>
            <consortium name="Photinus pyralis genome working group"/>
            <person name="Fallon T.R."/>
            <person name="Sander Lower S.E."/>
            <person name="Weng J.-K."/>
        </authorList>
    </citation>
    <scope>NUCLEOTIDE SEQUENCE</scope>
    <source>
        <strain evidence="3">TRF0915ILg1</strain>
        <tissue evidence="3">Whole body</tissue>
    </source>
</reference>
<proteinExistence type="predicted"/>
<feature type="transmembrane region" description="Helical" evidence="1">
    <location>
        <begin position="301"/>
        <end position="319"/>
    </location>
</feature>
<dbReference type="InterPro" id="IPR002656">
    <property type="entry name" value="Acyl_transf_3_dom"/>
</dbReference>
<keyword evidence="4" id="KW-1185">Reference proteome</keyword>
<dbReference type="Proteomes" id="UP000801492">
    <property type="component" value="Unassembled WGS sequence"/>
</dbReference>
<feature type="transmembrane region" description="Helical" evidence="1">
    <location>
        <begin position="52"/>
        <end position="70"/>
    </location>
</feature>
<feature type="transmembrane region" description="Helical" evidence="1">
    <location>
        <begin position="339"/>
        <end position="360"/>
    </location>
</feature>
<dbReference type="Pfam" id="PF01757">
    <property type="entry name" value="Acyl_transf_3"/>
    <property type="match status" value="1"/>
</dbReference>
<feature type="transmembrane region" description="Helical" evidence="1">
    <location>
        <begin position="20"/>
        <end position="40"/>
    </location>
</feature>
<sequence>FILEPANLFVLNSHVSVDTFFLVGGIVIVYTFMGAVKKGTKFNIIVYYIHRYLRLTPLVAVTIGFFLTLMKHCGSGPVWPDAVNTNIIEACQTNWWKTLLYIQNFDPLTICISQSWYLGVDFQLFILSPLLLLPLTKWPRKTLIFIGLLVAVSTLAAFLTTWFLQLSKFSRETSEEYAKYYYNAPWIRCSPWLIGIIAGYVIFESKQKNNQIMINKVLVLLLWGTSLTHLYVCVFEGHDMIIIDGIVTNTYDKLKYSFYLAFVRPTWAMALAWIIFACANGYGGPVNWFLSLPIFQVLSKLTYCLFIIHNAVLVITIAQMRSPPSFTHTEIMHAFWGDYMVAVAISFVLTLAFESPIIILEKFLFRRNT</sequence>
<dbReference type="OrthoDB" id="118951at2759"/>
<feature type="transmembrane region" description="Helical" evidence="1">
    <location>
        <begin position="142"/>
        <end position="164"/>
    </location>
</feature>
<dbReference type="AlphaFoldDB" id="A0A8K0CP84"/>
<feature type="transmembrane region" description="Helical" evidence="1">
    <location>
        <begin position="116"/>
        <end position="135"/>
    </location>
</feature>
<evidence type="ECO:0000313" key="3">
    <source>
        <dbReference type="EMBL" id="KAF2887767.1"/>
    </source>
</evidence>
<feature type="transmembrane region" description="Helical" evidence="1">
    <location>
        <begin position="215"/>
        <end position="232"/>
    </location>
</feature>
<name>A0A8K0CP84_IGNLU</name>
<keyword evidence="1" id="KW-0472">Membrane</keyword>
<evidence type="ECO:0000256" key="1">
    <source>
        <dbReference type="SAM" id="Phobius"/>
    </source>
</evidence>
<keyword evidence="1" id="KW-0812">Transmembrane</keyword>
<dbReference type="EMBL" id="VTPC01081865">
    <property type="protein sequence ID" value="KAF2887767.1"/>
    <property type="molecule type" value="Genomic_DNA"/>
</dbReference>
<feature type="non-terminal residue" evidence="3">
    <location>
        <position position="369"/>
    </location>
</feature>
<feature type="transmembrane region" description="Helical" evidence="1">
    <location>
        <begin position="184"/>
        <end position="203"/>
    </location>
</feature>